<gene>
    <name evidence="2" type="ORF">GA0070616_5552</name>
</gene>
<organism evidence="2 3">
    <name type="scientific">Micromonospora nigra</name>
    <dbReference type="NCBI Taxonomy" id="145857"/>
    <lineage>
        <taxon>Bacteria</taxon>
        <taxon>Bacillati</taxon>
        <taxon>Actinomycetota</taxon>
        <taxon>Actinomycetes</taxon>
        <taxon>Micromonosporales</taxon>
        <taxon>Micromonosporaceae</taxon>
        <taxon>Micromonospora</taxon>
    </lineage>
</organism>
<dbReference type="CDD" id="cd07721">
    <property type="entry name" value="yflN-like_MBL-fold"/>
    <property type="match status" value="1"/>
</dbReference>
<dbReference type="PANTHER" id="PTHR42951">
    <property type="entry name" value="METALLO-BETA-LACTAMASE DOMAIN-CONTAINING"/>
    <property type="match status" value="1"/>
</dbReference>
<dbReference type="InterPro" id="IPR036866">
    <property type="entry name" value="RibonucZ/Hydroxyglut_hydro"/>
</dbReference>
<dbReference type="Proteomes" id="UP000199699">
    <property type="component" value="Unassembled WGS sequence"/>
</dbReference>
<protein>
    <submittedName>
        <fullName evidence="2">Glyoxylase, beta-lactamase superfamily II</fullName>
    </submittedName>
</protein>
<accession>A0A1C6T4G3</accession>
<dbReference type="Pfam" id="PF00753">
    <property type="entry name" value="Lactamase_B"/>
    <property type="match status" value="1"/>
</dbReference>
<dbReference type="InterPro" id="IPR001279">
    <property type="entry name" value="Metallo-B-lactamas"/>
</dbReference>
<evidence type="ECO:0000313" key="3">
    <source>
        <dbReference type="Proteomes" id="UP000199699"/>
    </source>
</evidence>
<dbReference type="SUPFAM" id="SSF56281">
    <property type="entry name" value="Metallo-hydrolase/oxidoreductase"/>
    <property type="match status" value="1"/>
</dbReference>
<name>A0A1C6T4G3_9ACTN</name>
<dbReference type="AlphaFoldDB" id="A0A1C6T4G3"/>
<evidence type="ECO:0000259" key="1">
    <source>
        <dbReference type="SMART" id="SM00849"/>
    </source>
</evidence>
<reference evidence="2 3" key="1">
    <citation type="submission" date="2016-06" db="EMBL/GenBank/DDBJ databases">
        <authorList>
            <person name="Kjaerup R.B."/>
            <person name="Dalgaard T.S."/>
            <person name="Juul-Madsen H.R."/>
        </authorList>
    </citation>
    <scope>NUCLEOTIDE SEQUENCE [LARGE SCALE GENOMIC DNA]</scope>
    <source>
        <strain evidence="2 3">DSM 43818</strain>
    </source>
</reference>
<sequence>MSARLLPMASPAAVALAPGVWRIPTLGRSMINSYALVDDDGSVTLVDCGVTRAPARIVRGLAAIGKQPADVTRIVLTHAHPDHAGGAAEMARRTGAPVAAHAADAPYAESGRPPAGDPTGTAGRLLSRLAGGRFPAVEVSQPLADGDLLDVAGGLRVLHTPGHSPGHVSLLHEPTRVLVTGDALFNVAGIRWPVRAFCSDFRLTQRSAHVLGEADYDVAAFTHGPEITDRAREQVRGFLARLT</sequence>
<proteinExistence type="predicted"/>
<dbReference type="EMBL" id="FMHT01000003">
    <property type="protein sequence ID" value="SCL36684.1"/>
    <property type="molecule type" value="Genomic_DNA"/>
</dbReference>
<feature type="domain" description="Metallo-beta-lactamase" evidence="1">
    <location>
        <begin position="30"/>
        <end position="223"/>
    </location>
</feature>
<dbReference type="InterPro" id="IPR050855">
    <property type="entry name" value="NDM-1-like"/>
</dbReference>
<dbReference type="STRING" id="145857.GA0070616_5552"/>
<keyword evidence="3" id="KW-1185">Reference proteome</keyword>
<evidence type="ECO:0000313" key="2">
    <source>
        <dbReference type="EMBL" id="SCL36684.1"/>
    </source>
</evidence>
<dbReference type="Gene3D" id="3.60.15.10">
    <property type="entry name" value="Ribonuclease Z/Hydroxyacylglutathione hydrolase-like"/>
    <property type="match status" value="1"/>
</dbReference>
<dbReference type="SMART" id="SM00849">
    <property type="entry name" value="Lactamase_B"/>
    <property type="match status" value="1"/>
</dbReference>